<reference evidence="14" key="2">
    <citation type="submission" date="2021-04" db="EMBL/GenBank/DDBJ databases">
        <authorList>
            <person name="Gilroy R."/>
        </authorList>
    </citation>
    <scope>NUCLEOTIDE SEQUENCE</scope>
    <source>
        <strain evidence="14">Gambia11-129</strain>
    </source>
</reference>
<feature type="binding site" evidence="10">
    <location>
        <begin position="12"/>
        <end position="17"/>
    </location>
    <ligand>
        <name>substrate</name>
    </ligand>
</feature>
<dbReference type="EMBL" id="DXHU01000023">
    <property type="protein sequence ID" value="HIV99313.1"/>
    <property type="molecule type" value="Genomic_DNA"/>
</dbReference>
<comment type="function">
    <text evidence="2 10 12">Catalyzes the transfer of a dimethylallyl group onto the adenine at position 37 in tRNAs that read codons beginning with uridine, leading to the formation of N6-(dimethylallyl)adenosine (i(6)A).</text>
</comment>
<evidence type="ECO:0000313" key="15">
    <source>
        <dbReference type="Proteomes" id="UP000823936"/>
    </source>
</evidence>
<accession>A0A9D1TNG7</accession>
<dbReference type="InterPro" id="IPR027417">
    <property type="entry name" value="P-loop_NTPase"/>
</dbReference>
<dbReference type="GO" id="GO:0006400">
    <property type="term" value="P:tRNA modification"/>
    <property type="evidence" value="ECO:0007669"/>
    <property type="project" value="TreeGrafter"/>
</dbReference>
<feature type="site" description="Interaction with substrate tRNA" evidence="10">
    <location>
        <position position="100"/>
    </location>
</feature>
<dbReference type="InterPro" id="IPR039657">
    <property type="entry name" value="Dimethylallyltransferase"/>
</dbReference>
<dbReference type="Gene3D" id="1.10.20.140">
    <property type="match status" value="1"/>
</dbReference>
<sequence>MSDKLIALFGPTASGKTRLTEELFSTGFEIINTDSVQVYKGLDIASAKPDEKIMEKIPHHLVNILEPYQQFNSGTFCTMAEEEMKKITARGNIPLITGGTAYYFRQLLYGAASTPKADEEVRAKVNELLEEKGKDWLYSYLEEIDPSSARRINKNDVYRISRAVEVYLTSGKKLSSYKISSTLRSDYDILIIALKRERSELIKRIEARVDEMFSSGLTDEIERLKSMGADLSWPAMNSIGYKEFFLYDDLKTIREKIIIATRQYAKRQMTFFRSFKDAIWLDADDINQISKTVESFLSKAQ</sequence>
<evidence type="ECO:0000256" key="13">
    <source>
        <dbReference type="RuleBase" id="RU003785"/>
    </source>
</evidence>
<dbReference type="EC" id="2.5.1.75" evidence="10"/>
<evidence type="ECO:0000256" key="6">
    <source>
        <dbReference type="ARBA" id="ARBA00022741"/>
    </source>
</evidence>
<evidence type="ECO:0000256" key="4">
    <source>
        <dbReference type="ARBA" id="ARBA00022679"/>
    </source>
</evidence>
<comment type="cofactor">
    <cofactor evidence="1 10">
        <name>Mg(2+)</name>
        <dbReference type="ChEBI" id="CHEBI:18420"/>
    </cofactor>
</comment>
<evidence type="ECO:0000256" key="11">
    <source>
        <dbReference type="RuleBase" id="RU003783"/>
    </source>
</evidence>
<keyword evidence="8 10" id="KW-0460">Magnesium</keyword>
<dbReference type="PANTHER" id="PTHR11088">
    <property type="entry name" value="TRNA DIMETHYLALLYLTRANSFERASE"/>
    <property type="match status" value="1"/>
</dbReference>
<feature type="site" description="Interaction with substrate tRNA" evidence="10">
    <location>
        <position position="122"/>
    </location>
</feature>
<comment type="subunit">
    <text evidence="10">Monomer.</text>
</comment>
<keyword evidence="4 10" id="KW-0808">Transferase</keyword>
<dbReference type="NCBIfam" id="TIGR00174">
    <property type="entry name" value="miaA"/>
    <property type="match status" value="1"/>
</dbReference>
<evidence type="ECO:0000256" key="12">
    <source>
        <dbReference type="RuleBase" id="RU003784"/>
    </source>
</evidence>
<name>A0A9D1TNG7_9SPIO</name>
<feature type="binding site" evidence="10">
    <location>
        <begin position="10"/>
        <end position="17"/>
    </location>
    <ligand>
        <name>ATP</name>
        <dbReference type="ChEBI" id="CHEBI:30616"/>
    </ligand>
</feature>
<comment type="catalytic activity">
    <reaction evidence="9 10 11">
        <text>adenosine(37) in tRNA + dimethylallyl diphosphate = N(6)-dimethylallyladenosine(37) in tRNA + diphosphate</text>
        <dbReference type="Rhea" id="RHEA:26482"/>
        <dbReference type="Rhea" id="RHEA-COMP:10162"/>
        <dbReference type="Rhea" id="RHEA-COMP:10375"/>
        <dbReference type="ChEBI" id="CHEBI:33019"/>
        <dbReference type="ChEBI" id="CHEBI:57623"/>
        <dbReference type="ChEBI" id="CHEBI:74411"/>
        <dbReference type="ChEBI" id="CHEBI:74415"/>
        <dbReference type="EC" id="2.5.1.75"/>
    </reaction>
</comment>
<keyword evidence="6 10" id="KW-0547">Nucleotide-binding</keyword>
<evidence type="ECO:0000256" key="7">
    <source>
        <dbReference type="ARBA" id="ARBA00022840"/>
    </source>
</evidence>
<comment type="similarity">
    <text evidence="3 10 13">Belongs to the IPP transferase family.</text>
</comment>
<feature type="region of interest" description="Interaction with substrate tRNA" evidence="10">
    <location>
        <begin position="34"/>
        <end position="37"/>
    </location>
</feature>
<dbReference type="InterPro" id="IPR018022">
    <property type="entry name" value="IPT"/>
</dbReference>
<dbReference type="Gene3D" id="3.40.50.300">
    <property type="entry name" value="P-loop containing nucleotide triphosphate hydrolases"/>
    <property type="match status" value="1"/>
</dbReference>
<evidence type="ECO:0000256" key="9">
    <source>
        <dbReference type="ARBA" id="ARBA00049563"/>
    </source>
</evidence>
<evidence type="ECO:0000256" key="1">
    <source>
        <dbReference type="ARBA" id="ARBA00001946"/>
    </source>
</evidence>
<dbReference type="GO" id="GO:0005524">
    <property type="term" value="F:ATP binding"/>
    <property type="evidence" value="ECO:0007669"/>
    <property type="project" value="UniProtKB-UniRule"/>
</dbReference>
<dbReference type="FunFam" id="1.10.20.140:FF:000001">
    <property type="entry name" value="tRNA dimethylallyltransferase"/>
    <property type="match status" value="1"/>
</dbReference>
<dbReference type="HAMAP" id="MF_00185">
    <property type="entry name" value="IPP_trans"/>
    <property type="match status" value="1"/>
</dbReference>
<dbReference type="SUPFAM" id="SSF52540">
    <property type="entry name" value="P-loop containing nucleoside triphosphate hydrolases"/>
    <property type="match status" value="1"/>
</dbReference>
<comment type="caution">
    <text evidence="10">Lacks conserved residue(s) required for the propagation of feature annotation.</text>
</comment>
<evidence type="ECO:0000256" key="5">
    <source>
        <dbReference type="ARBA" id="ARBA00022694"/>
    </source>
</evidence>
<organism evidence="14 15">
    <name type="scientific">Candidatus Ornithospirochaeta avicola</name>
    <dbReference type="NCBI Taxonomy" id="2840896"/>
    <lineage>
        <taxon>Bacteria</taxon>
        <taxon>Pseudomonadati</taxon>
        <taxon>Spirochaetota</taxon>
        <taxon>Spirochaetia</taxon>
        <taxon>Spirochaetales</taxon>
        <taxon>Spirochaetaceae</taxon>
        <taxon>Spirochaetaceae incertae sedis</taxon>
        <taxon>Candidatus Ornithospirochaeta</taxon>
    </lineage>
</organism>
<dbReference type="Pfam" id="PF01715">
    <property type="entry name" value="IPPT"/>
    <property type="match status" value="1"/>
</dbReference>
<evidence type="ECO:0000313" key="14">
    <source>
        <dbReference type="EMBL" id="HIV99313.1"/>
    </source>
</evidence>
<dbReference type="GO" id="GO:0052381">
    <property type="term" value="F:tRNA dimethylallyltransferase activity"/>
    <property type="evidence" value="ECO:0007669"/>
    <property type="project" value="UniProtKB-UniRule"/>
</dbReference>
<keyword evidence="7 10" id="KW-0067">ATP-binding</keyword>
<evidence type="ECO:0000256" key="8">
    <source>
        <dbReference type="ARBA" id="ARBA00022842"/>
    </source>
</evidence>
<evidence type="ECO:0000256" key="3">
    <source>
        <dbReference type="ARBA" id="ARBA00005842"/>
    </source>
</evidence>
<evidence type="ECO:0000256" key="2">
    <source>
        <dbReference type="ARBA" id="ARBA00003213"/>
    </source>
</evidence>
<dbReference type="PANTHER" id="PTHR11088:SF60">
    <property type="entry name" value="TRNA DIMETHYLALLYLTRANSFERASE"/>
    <property type="match status" value="1"/>
</dbReference>
<protein>
    <recommendedName>
        <fullName evidence="10">tRNA dimethylallyltransferase</fullName>
        <ecNumber evidence="10">2.5.1.75</ecNumber>
    </recommendedName>
    <alternativeName>
        <fullName evidence="10">Dimethylallyl diphosphate:tRNA dimethylallyltransferase</fullName>
        <shortName evidence="10">DMAPP:tRNA dimethylallyltransferase</shortName>
        <shortName evidence="10">DMATase</shortName>
    </alternativeName>
    <alternativeName>
        <fullName evidence="10">Isopentenyl-diphosphate:tRNA isopentenyltransferase</fullName>
        <shortName evidence="10">IPP transferase</shortName>
        <shortName evidence="10">IPPT</shortName>
        <shortName evidence="10">IPTase</shortName>
    </alternativeName>
</protein>
<gene>
    <name evidence="10 14" type="primary">miaA</name>
    <name evidence="14" type="ORF">IAB12_06020</name>
</gene>
<keyword evidence="5 10" id="KW-0819">tRNA processing</keyword>
<comment type="caution">
    <text evidence="14">The sequence shown here is derived from an EMBL/GenBank/DDBJ whole genome shotgun (WGS) entry which is preliminary data.</text>
</comment>
<evidence type="ECO:0000256" key="10">
    <source>
        <dbReference type="HAMAP-Rule" id="MF_00185"/>
    </source>
</evidence>
<dbReference type="AlphaFoldDB" id="A0A9D1TNG7"/>
<proteinExistence type="inferred from homology"/>
<reference evidence="14" key="1">
    <citation type="journal article" date="2021" name="PeerJ">
        <title>Extensive microbial diversity within the chicken gut microbiome revealed by metagenomics and culture.</title>
        <authorList>
            <person name="Gilroy R."/>
            <person name="Ravi A."/>
            <person name="Getino M."/>
            <person name="Pursley I."/>
            <person name="Horton D.L."/>
            <person name="Alikhan N.F."/>
            <person name="Baker D."/>
            <person name="Gharbi K."/>
            <person name="Hall N."/>
            <person name="Watson M."/>
            <person name="Adriaenssens E.M."/>
            <person name="Foster-Nyarko E."/>
            <person name="Jarju S."/>
            <person name="Secka A."/>
            <person name="Antonio M."/>
            <person name="Oren A."/>
            <person name="Chaudhuri R.R."/>
            <person name="La Ragione R."/>
            <person name="Hildebrand F."/>
            <person name="Pallen M.J."/>
        </authorList>
    </citation>
    <scope>NUCLEOTIDE SEQUENCE</scope>
    <source>
        <strain evidence="14">Gambia11-129</strain>
    </source>
</reference>
<dbReference type="Proteomes" id="UP000823936">
    <property type="component" value="Unassembled WGS sequence"/>
</dbReference>